<evidence type="ECO:0000256" key="2">
    <source>
        <dbReference type="SAM" id="Phobius"/>
    </source>
</evidence>
<feature type="transmembrane region" description="Helical" evidence="2">
    <location>
        <begin position="115"/>
        <end position="132"/>
    </location>
</feature>
<evidence type="ECO:0000313" key="4">
    <source>
        <dbReference type="Proteomes" id="UP001597101"/>
    </source>
</evidence>
<gene>
    <name evidence="3" type="ORF">ACFQ14_08885</name>
</gene>
<feature type="compositionally biased region" description="Basic and acidic residues" evidence="1">
    <location>
        <begin position="23"/>
        <end position="39"/>
    </location>
</feature>
<protein>
    <submittedName>
        <fullName evidence="3">Uncharacterized protein</fullName>
    </submittedName>
</protein>
<keyword evidence="2" id="KW-0812">Transmembrane</keyword>
<organism evidence="3 4">
    <name type="scientific">Pseudahrensia aquimaris</name>
    <dbReference type="NCBI Taxonomy" id="744461"/>
    <lineage>
        <taxon>Bacteria</taxon>
        <taxon>Pseudomonadati</taxon>
        <taxon>Pseudomonadota</taxon>
        <taxon>Alphaproteobacteria</taxon>
        <taxon>Hyphomicrobiales</taxon>
        <taxon>Ahrensiaceae</taxon>
        <taxon>Pseudahrensia</taxon>
    </lineage>
</organism>
<evidence type="ECO:0000256" key="1">
    <source>
        <dbReference type="SAM" id="MobiDB-lite"/>
    </source>
</evidence>
<feature type="compositionally biased region" description="Polar residues" evidence="1">
    <location>
        <begin position="1"/>
        <end position="19"/>
    </location>
</feature>
<feature type="compositionally biased region" description="Basic and acidic residues" evidence="1">
    <location>
        <begin position="53"/>
        <end position="64"/>
    </location>
</feature>
<proteinExistence type="predicted"/>
<dbReference type="EMBL" id="JBHTJV010000009">
    <property type="protein sequence ID" value="MFD0916520.1"/>
    <property type="molecule type" value="Genomic_DNA"/>
</dbReference>
<feature type="region of interest" description="Disordered" evidence="1">
    <location>
        <begin position="1"/>
        <end position="66"/>
    </location>
</feature>
<dbReference type="RefSeq" id="WP_377212961.1">
    <property type="nucleotide sequence ID" value="NZ_JBHTJV010000009.1"/>
</dbReference>
<dbReference type="Proteomes" id="UP001597101">
    <property type="component" value="Unassembled WGS sequence"/>
</dbReference>
<comment type="caution">
    <text evidence="3">The sequence shown here is derived from an EMBL/GenBank/DDBJ whole genome shotgun (WGS) entry which is preliminary data.</text>
</comment>
<accession>A0ABW3FI00</accession>
<keyword evidence="4" id="KW-1185">Reference proteome</keyword>
<sequence>MTKPSPRTTKSASPDTSTQHKNKLSDLERLKETGDDDLGRGIAQTEGFSTGDEDNHKRKVRSDNRTTTSKIRRWFLWFAFGLTCLVSLLLTLGFLYLIAIWVGSFIDNPTKLESVIFNVIWGLLVVLATLFLEQAFRHRDD</sequence>
<keyword evidence="2" id="KW-0472">Membrane</keyword>
<keyword evidence="2" id="KW-1133">Transmembrane helix</keyword>
<name>A0ABW3FI00_9HYPH</name>
<reference evidence="4" key="1">
    <citation type="journal article" date="2019" name="Int. J. Syst. Evol. Microbiol.">
        <title>The Global Catalogue of Microorganisms (GCM) 10K type strain sequencing project: providing services to taxonomists for standard genome sequencing and annotation.</title>
        <authorList>
            <consortium name="The Broad Institute Genomics Platform"/>
            <consortium name="The Broad Institute Genome Sequencing Center for Infectious Disease"/>
            <person name="Wu L."/>
            <person name="Ma J."/>
        </authorList>
    </citation>
    <scope>NUCLEOTIDE SEQUENCE [LARGE SCALE GENOMIC DNA]</scope>
    <source>
        <strain evidence="4">CCUG 60023</strain>
    </source>
</reference>
<feature type="transmembrane region" description="Helical" evidence="2">
    <location>
        <begin position="74"/>
        <end position="103"/>
    </location>
</feature>
<evidence type="ECO:0000313" key="3">
    <source>
        <dbReference type="EMBL" id="MFD0916520.1"/>
    </source>
</evidence>